<reference evidence="1 2" key="1">
    <citation type="submission" date="2019-11" db="EMBL/GenBank/DDBJ databases">
        <title>Comparative genomics of hydrocarbon-degrading Desulfosarcina strains.</title>
        <authorList>
            <person name="Watanabe M."/>
            <person name="Kojima H."/>
            <person name="Fukui M."/>
        </authorList>
    </citation>
    <scope>NUCLEOTIDE SEQUENCE [LARGE SCALE GENOMIC DNA]</scope>
    <source>
        <strain evidence="1 2">PP31</strain>
    </source>
</reference>
<evidence type="ECO:0000313" key="1">
    <source>
        <dbReference type="EMBL" id="BBO76178.1"/>
    </source>
</evidence>
<dbReference type="RefSeq" id="WP_155305032.1">
    <property type="nucleotide sequence ID" value="NZ_AP021875.1"/>
</dbReference>
<organism evidence="1 2">
    <name type="scientific">Desulfosarcina widdelii</name>
    <dbReference type="NCBI Taxonomy" id="947919"/>
    <lineage>
        <taxon>Bacteria</taxon>
        <taxon>Pseudomonadati</taxon>
        <taxon>Thermodesulfobacteriota</taxon>
        <taxon>Desulfobacteria</taxon>
        <taxon>Desulfobacterales</taxon>
        <taxon>Desulfosarcinaceae</taxon>
        <taxon>Desulfosarcina</taxon>
    </lineage>
</organism>
<evidence type="ECO:0000313" key="2">
    <source>
        <dbReference type="Proteomes" id="UP000427769"/>
    </source>
</evidence>
<protein>
    <submittedName>
        <fullName evidence="1">Uncharacterized protein</fullName>
    </submittedName>
</protein>
<dbReference type="AlphaFoldDB" id="A0A5K7Z597"/>
<gene>
    <name evidence="1" type="ORF">DSCW_35950</name>
</gene>
<keyword evidence="2" id="KW-1185">Reference proteome</keyword>
<sequence>MKKMNYNNKFMTAHDELVNFCRKCEKDGKKTCEWIGVGCKKFKGELERLYYEKLYPFHPCTEECLPLPACQRKRHCDEYWFFIHSRCTAENELKDLVSFYASDKSPLIGGPRLVITKEYINSDPRLKKEVDFDVTEKYITEMKSSAYYTELLDTVRQYQEYCDLADQFPDESFFNHEFYTGEPASY</sequence>
<accession>A0A5K7Z597</accession>
<dbReference type="EMBL" id="AP021875">
    <property type="protein sequence ID" value="BBO76178.1"/>
    <property type="molecule type" value="Genomic_DNA"/>
</dbReference>
<dbReference type="Proteomes" id="UP000427769">
    <property type="component" value="Chromosome"/>
</dbReference>
<proteinExistence type="predicted"/>
<name>A0A5K7Z597_9BACT</name>
<dbReference type="KEGG" id="dwd:DSCW_35950"/>